<gene>
    <name evidence="1" type="ORF">DPX39_100094700</name>
</gene>
<name>A0A3L6KYS8_9TRYP</name>
<accession>A0A3L6KYS8</accession>
<dbReference type="Proteomes" id="UP000266743">
    <property type="component" value="Chromosome 10"/>
</dbReference>
<proteinExistence type="predicted"/>
<reference evidence="1" key="1">
    <citation type="submission" date="2018-09" db="EMBL/GenBank/DDBJ databases">
        <title>whole genome sequence of T. equiperdum IVM-t1 strain.</title>
        <authorList>
            <person name="Suganuma K."/>
        </authorList>
    </citation>
    <scope>NUCLEOTIDE SEQUENCE [LARGE SCALE GENOMIC DNA]</scope>
    <source>
        <strain evidence="1">IVM-t1</strain>
    </source>
</reference>
<dbReference type="EMBL" id="QSBY01000010">
    <property type="protein sequence ID" value="RHW69519.1"/>
    <property type="molecule type" value="Genomic_DNA"/>
</dbReference>
<comment type="caution">
    <text evidence="1">The sequence shown here is derived from an EMBL/GenBank/DDBJ whole genome shotgun (WGS) entry which is preliminary data.</text>
</comment>
<evidence type="ECO:0000313" key="1">
    <source>
        <dbReference type="EMBL" id="RHW69519.1"/>
    </source>
</evidence>
<organism evidence="1">
    <name type="scientific">Trypanosoma brucei equiperdum</name>
    <dbReference type="NCBI Taxonomy" id="630700"/>
    <lineage>
        <taxon>Eukaryota</taxon>
        <taxon>Discoba</taxon>
        <taxon>Euglenozoa</taxon>
        <taxon>Kinetoplastea</taxon>
        <taxon>Metakinetoplastina</taxon>
        <taxon>Trypanosomatida</taxon>
        <taxon>Trypanosomatidae</taxon>
        <taxon>Trypanosoma</taxon>
    </lineage>
</organism>
<dbReference type="AlphaFoldDB" id="A0A3L6KYS8"/>
<protein>
    <submittedName>
        <fullName evidence="1">Uncharacterized protein</fullName>
    </submittedName>
</protein>
<sequence>MTGCGCIYFVCFSFPLHLFVAYLHGGSWCTVNGSVGSVSIITVPVISSLKITMFTVRSGVVRCARLWVLFFSIRTPAIAHSASWNDKRANKQIGQLGGFWRRGAMHIHETIPVAIVDPAEPNAAPIRRHIEDRTLFAYRNMGFALTHYHSSLTGANRHPIVIENMNQLRVYHRREYTYNLLLRRTYNVKTFQTVLGIIADSREPFNNVNQLQNTKLYAYRNTSADQEVVHRFSKEAVGGSYTPPQYMRFDALITGPHASAFITSCDSITEEFVINFVRAGHYTYYLHQHLSNPRYLPAWEKIYGPRGSRPAKPVLFYIGVGPQEFPESSMSAGMQRSLHAMVERCVDCLETPPPGIAADLIPFSVRETARKYGVRLLQRWRMRYFALRC</sequence>